<evidence type="ECO:0000256" key="2">
    <source>
        <dbReference type="SAM" id="Phobius"/>
    </source>
</evidence>
<sequence length="309" mass="34507">MSALSVTPATVAAFSLSQSRKLHKSSKNSPKRLDSRLEFEKPSKIFAQKLGFRVDFLKPSKNFAQRLDYRVDFNCRDSVSCARRTKTQNIMIYGVNGVRASTNDESIEVFEQEAFVDGSLNLGAGRLEATLNSLSKWLVSALFAVIVLWRHDPEVLWAAMGAVLNAQLSVVLKKLLNQERPISTLRSDPGMPSSHAQAIFYTVLFLNLAMVEWYGVNVLTATLGGFLFILGSYFSWLRVSQQLHTAMQVVVGAVIGSFFSIIWFLAWNTFVLDAFVSSLWVRVVVILGAVGSCVGFLLHVIRTWMVDER</sequence>
<dbReference type="SMART" id="SM00014">
    <property type="entry name" value="acidPPc"/>
    <property type="match status" value="1"/>
</dbReference>
<protein>
    <submittedName>
        <fullName evidence="4">Lipid phosphate phosphatase epsilon 2-chloroplastic</fullName>
    </submittedName>
</protein>
<dbReference type="Pfam" id="PF01569">
    <property type="entry name" value="PAP2"/>
    <property type="match status" value="1"/>
</dbReference>
<keyword evidence="2" id="KW-0812">Transmembrane</keyword>
<dbReference type="PANTHER" id="PTHR11247:SF40">
    <property type="entry name" value="LIPID PHOSPHATE PHOSPHATASE EPSILON 1, CHLOROPLASTIC"/>
    <property type="match status" value="1"/>
</dbReference>
<name>A0A9N7NXN2_STRHE</name>
<dbReference type="Proteomes" id="UP001153555">
    <property type="component" value="Unassembled WGS sequence"/>
</dbReference>
<dbReference type="GO" id="GO:0006487">
    <property type="term" value="P:protein N-linked glycosylation"/>
    <property type="evidence" value="ECO:0007669"/>
    <property type="project" value="TreeGrafter"/>
</dbReference>
<accession>A0A9N7NXN2</accession>
<proteinExistence type="predicted"/>
<keyword evidence="2" id="KW-0472">Membrane</keyword>
<evidence type="ECO:0000256" key="1">
    <source>
        <dbReference type="ARBA" id="ARBA00022801"/>
    </source>
</evidence>
<dbReference type="OrthoDB" id="302705at2759"/>
<evidence type="ECO:0000259" key="3">
    <source>
        <dbReference type="SMART" id="SM00014"/>
    </source>
</evidence>
<dbReference type="AlphaFoldDB" id="A0A9N7NXN2"/>
<feature type="transmembrane region" description="Helical" evidence="2">
    <location>
        <begin position="279"/>
        <end position="301"/>
    </location>
</feature>
<keyword evidence="1" id="KW-0378">Hydrolase</keyword>
<dbReference type="GO" id="GO:0005789">
    <property type="term" value="C:endoplasmic reticulum membrane"/>
    <property type="evidence" value="ECO:0007669"/>
    <property type="project" value="TreeGrafter"/>
</dbReference>
<dbReference type="PANTHER" id="PTHR11247">
    <property type="entry name" value="PALMITOYL-PROTEIN THIOESTERASE/DOLICHYLDIPHOSPHATASE 1"/>
    <property type="match status" value="1"/>
</dbReference>
<dbReference type="SUPFAM" id="SSF48317">
    <property type="entry name" value="Acid phosphatase/Vanadium-dependent haloperoxidase"/>
    <property type="match status" value="1"/>
</dbReference>
<keyword evidence="5" id="KW-1185">Reference proteome</keyword>
<gene>
    <name evidence="4" type="ORF">SHERM_05832</name>
</gene>
<feature type="transmembrane region" description="Helical" evidence="2">
    <location>
        <begin position="216"/>
        <end position="237"/>
    </location>
</feature>
<dbReference type="InterPro" id="IPR000326">
    <property type="entry name" value="PAP2/HPO"/>
</dbReference>
<evidence type="ECO:0000313" key="5">
    <source>
        <dbReference type="Proteomes" id="UP001153555"/>
    </source>
</evidence>
<organism evidence="4 5">
    <name type="scientific">Striga hermonthica</name>
    <name type="common">Purple witchweed</name>
    <name type="synonym">Buchnera hermonthica</name>
    <dbReference type="NCBI Taxonomy" id="68872"/>
    <lineage>
        <taxon>Eukaryota</taxon>
        <taxon>Viridiplantae</taxon>
        <taxon>Streptophyta</taxon>
        <taxon>Embryophyta</taxon>
        <taxon>Tracheophyta</taxon>
        <taxon>Spermatophyta</taxon>
        <taxon>Magnoliopsida</taxon>
        <taxon>eudicotyledons</taxon>
        <taxon>Gunneridae</taxon>
        <taxon>Pentapetalae</taxon>
        <taxon>asterids</taxon>
        <taxon>lamiids</taxon>
        <taxon>Lamiales</taxon>
        <taxon>Orobanchaceae</taxon>
        <taxon>Buchnereae</taxon>
        <taxon>Striga</taxon>
    </lineage>
</organism>
<comment type="caution">
    <text evidence="4">The sequence shown here is derived from an EMBL/GenBank/DDBJ whole genome shotgun (WGS) entry which is preliminary data.</text>
</comment>
<dbReference type="GO" id="GO:0008610">
    <property type="term" value="P:lipid biosynthetic process"/>
    <property type="evidence" value="ECO:0007669"/>
    <property type="project" value="TreeGrafter"/>
</dbReference>
<feature type="transmembrane region" description="Helical" evidence="2">
    <location>
        <begin position="249"/>
        <end position="267"/>
    </location>
</feature>
<dbReference type="GO" id="GO:0047874">
    <property type="term" value="F:dolichyldiphosphatase activity"/>
    <property type="evidence" value="ECO:0007669"/>
    <property type="project" value="TreeGrafter"/>
</dbReference>
<feature type="domain" description="Phosphatidic acid phosphatase type 2/haloperoxidase" evidence="3">
    <location>
        <begin position="155"/>
        <end position="264"/>
    </location>
</feature>
<dbReference type="Gene3D" id="1.20.144.10">
    <property type="entry name" value="Phosphatidic acid phosphatase type 2/haloperoxidase"/>
    <property type="match status" value="1"/>
</dbReference>
<dbReference type="EMBL" id="CACSLK010031421">
    <property type="protein sequence ID" value="CAA0839263.1"/>
    <property type="molecule type" value="Genomic_DNA"/>
</dbReference>
<keyword evidence="2" id="KW-1133">Transmembrane helix</keyword>
<dbReference type="InterPro" id="IPR036938">
    <property type="entry name" value="PAP2/HPO_sf"/>
</dbReference>
<evidence type="ECO:0000313" key="4">
    <source>
        <dbReference type="EMBL" id="CAA0839263.1"/>
    </source>
</evidence>
<reference evidence="4" key="1">
    <citation type="submission" date="2019-12" db="EMBL/GenBank/DDBJ databases">
        <authorList>
            <person name="Scholes J."/>
        </authorList>
    </citation>
    <scope>NUCLEOTIDE SEQUENCE</scope>
</reference>